<proteinExistence type="predicted"/>
<evidence type="ECO:0000313" key="3">
    <source>
        <dbReference type="Proteomes" id="UP000019487"/>
    </source>
</evidence>
<evidence type="ECO:0000313" key="2">
    <source>
        <dbReference type="EMBL" id="ESZ95080.1"/>
    </source>
</evidence>
<organism evidence="2 3">
    <name type="scientific">Sclerotinia borealis (strain F-4128)</name>
    <dbReference type="NCBI Taxonomy" id="1432307"/>
    <lineage>
        <taxon>Eukaryota</taxon>
        <taxon>Fungi</taxon>
        <taxon>Dikarya</taxon>
        <taxon>Ascomycota</taxon>
        <taxon>Pezizomycotina</taxon>
        <taxon>Leotiomycetes</taxon>
        <taxon>Helotiales</taxon>
        <taxon>Sclerotiniaceae</taxon>
        <taxon>Sclerotinia</taxon>
    </lineage>
</organism>
<feature type="compositionally biased region" description="Polar residues" evidence="1">
    <location>
        <begin position="677"/>
        <end position="692"/>
    </location>
</feature>
<dbReference type="OrthoDB" id="3439676at2759"/>
<keyword evidence="3" id="KW-1185">Reference proteome</keyword>
<dbReference type="EMBL" id="AYSA01000211">
    <property type="protein sequence ID" value="ESZ95080.1"/>
    <property type="molecule type" value="Genomic_DNA"/>
</dbReference>
<evidence type="ECO:0000256" key="1">
    <source>
        <dbReference type="SAM" id="MobiDB-lite"/>
    </source>
</evidence>
<dbReference type="AlphaFoldDB" id="W9CKL9"/>
<accession>W9CKL9</accession>
<feature type="compositionally biased region" description="Acidic residues" evidence="1">
    <location>
        <begin position="210"/>
        <end position="244"/>
    </location>
</feature>
<feature type="compositionally biased region" description="Basic and acidic residues" evidence="1">
    <location>
        <begin position="569"/>
        <end position="585"/>
    </location>
</feature>
<feature type="region of interest" description="Disordered" evidence="1">
    <location>
        <begin position="28"/>
        <end position="334"/>
    </location>
</feature>
<reference evidence="2 3" key="1">
    <citation type="journal article" date="2014" name="Genome Announc.">
        <title>Draft genome sequence of Sclerotinia borealis, a psychrophilic plant pathogenic fungus.</title>
        <authorList>
            <person name="Mardanov A.V."/>
            <person name="Beletsky A.V."/>
            <person name="Kadnikov V.V."/>
            <person name="Ignatov A.N."/>
            <person name="Ravin N.V."/>
        </authorList>
    </citation>
    <scope>NUCLEOTIDE SEQUENCE [LARGE SCALE GENOMIC DNA]</scope>
    <source>
        <strain evidence="3">F-4157</strain>
    </source>
</reference>
<comment type="caution">
    <text evidence="2">The sequence shown here is derived from an EMBL/GenBank/DDBJ whole genome shotgun (WGS) entry which is preliminary data.</text>
</comment>
<sequence>MPYRQFKVARKQATPAIHRRQLISVEIESHANHEEGEAEAQLQLTNRSGLEPEDMTGELENPQPKSAPARKATEERSRIQTRQMTRSKGKAKAQDAPEPHNTSQQKRKRDQDIFDVFITSEDEADAQGNGQLKSPRRASKRQNTNGTSEHKSKIIPAKRPRGRPRKKVIEEEPIFENEPEERADDSDADLVDPADIGKAVPTNAQQMREVDEEDDEGNEDNVEGEVEHGDDDNDGPEDQNEGDDVTGYQMSPVKPNRRVSRGQHLKSAKNSRTISSNHANGIHNNGSNQSSSRSGRREEAARKAGERSGEAADVGEEPEEEVDDSTDYEEEEDEQELSRKLALWSGIIDVHFFLSVKRISKRLGCQKNVAGNTWDTVTPVARGVKTNSGKILKKALKNLRAHYQDLDHAMDEGDETSQIKANSDINQTTDYLNRMVDNMLQPLAADISDHYQNRRRKFLTDVYIVLVRKFLTVLKIAVLTYGKYHRLSDEGLLVVIKITKVILRLFENLDKQKKELQPKDCGQTKQPINALRPFLRDTFLKNCQGELGERKRIEERAEERARTQQSQSHRQEEDARREAEEREEARRIREYNQGLLAGVLNDPERGRQIKLHVKQIENSRRSQSEKVQLELDAIRAKKSAPRRQITREEAAAMARRNQRNVNWDDPLSEDDEPGRNAKSSGIFSQFQRKNNTAPVPPSAPSPSPSPSPESEPEPPAPIGFKDIPDSEKQNFYDHFKEKYRLELETGLEDEEFWDRLQRNLCGGSYTLDEIFGFAKELQVTLDDAHENGKFLGDEHLWTLHVWEWV</sequence>
<feature type="compositionally biased region" description="Polar residues" evidence="1">
    <location>
        <begin position="270"/>
        <end position="289"/>
    </location>
</feature>
<dbReference type="Proteomes" id="UP000019487">
    <property type="component" value="Unassembled WGS sequence"/>
</dbReference>
<name>W9CKL9_SCLBF</name>
<feature type="region of interest" description="Disordered" evidence="1">
    <location>
        <begin position="554"/>
        <end position="585"/>
    </location>
</feature>
<feature type="compositionally biased region" description="Pro residues" evidence="1">
    <location>
        <begin position="694"/>
        <end position="717"/>
    </location>
</feature>
<feature type="compositionally biased region" description="Acidic residues" evidence="1">
    <location>
        <begin position="171"/>
        <end position="192"/>
    </location>
</feature>
<feature type="compositionally biased region" description="Acidic residues" evidence="1">
    <location>
        <begin position="313"/>
        <end position="334"/>
    </location>
</feature>
<feature type="compositionally biased region" description="Basic residues" evidence="1">
    <location>
        <begin position="255"/>
        <end position="269"/>
    </location>
</feature>
<feature type="compositionally biased region" description="Basic and acidic residues" evidence="1">
    <location>
        <begin position="295"/>
        <end position="310"/>
    </location>
</feature>
<feature type="region of interest" description="Disordered" evidence="1">
    <location>
        <begin position="637"/>
        <end position="724"/>
    </location>
</feature>
<gene>
    <name evidence="2" type="ORF">SBOR_4535</name>
</gene>
<dbReference type="HOGENOM" id="CLU_340644_0_0_1"/>
<protein>
    <submittedName>
        <fullName evidence="2">Uncharacterized protein</fullName>
    </submittedName>
</protein>
<feature type="compositionally biased region" description="Basic residues" evidence="1">
    <location>
        <begin position="156"/>
        <end position="166"/>
    </location>
</feature>